<feature type="region of interest" description="Disordered" evidence="1">
    <location>
        <begin position="76"/>
        <end position="114"/>
    </location>
</feature>
<feature type="compositionally biased region" description="Low complexity" evidence="1">
    <location>
        <begin position="177"/>
        <end position="186"/>
    </location>
</feature>
<keyword evidence="3" id="KW-1185">Reference proteome</keyword>
<feature type="compositionally biased region" description="Basic and acidic residues" evidence="1">
    <location>
        <begin position="225"/>
        <end position="236"/>
    </location>
</feature>
<reference evidence="2 3" key="1">
    <citation type="submission" date="2023-02" db="EMBL/GenBank/DDBJ databases">
        <title>LHISI_Scaffold_Assembly.</title>
        <authorList>
            <person name="Stuart O.P."/>
            <person name="Cleave R."/>
            <person name="Magrath M.J.L."/>
            <person name="Mikheyev A.S."/>
        </authorList>
    </citation>
    <scope>NUCLEOTIDE SEQUENCE [LARGE SCALE GENOMIC DNA]</scope>
    <source>
        <strain evidence="2">Daus_M_001</strain>
        <tissue evidence="2">Leg muscle</tissue>
    </source>
</reference>
<gene>
    <name evidence="2" type="ORF">PR048_022458</name>
</gene>
<proteinExistence type="predicted"/>
<dbReference type="EMBL" id="JARBHB010000008">
    <property type="protein sequence ID" value="KAJ8877995.1"/>
    <property type="molecule type" value="Genomic_DNA"/>
</dbReference>
<feature type="region of interest" description="Disordered" evidence="1">
    <location>
        <begin position="177"/>
        <end position="283"/>
    </location>
</feature>
<organism evidence="2 3">
    <name type="scientific">Dryococelus australis</name>
    <dbReference type="NCBI Taxonomy" id="614101"/>
    <lineage>
        <taxon>Eukaryota</taxon>
        <taxon>Metazoa</taxon>
        <taxon>Ecdysozoa</taxon>
        <taxon>Arthropoda</taxon>
        <taxon>Hexapoda</taxon>
        <taxon>Insecta</taxon>
        <taxon>Pterygota</taxon>
        <taxon>Neoptera</taxon>
        <taxon>Polyneoptera</taxon>
        <taxon>Phasmatodea</taxon>
        <taxon>Verophasmatodea</taxon>
        <taxon>Anareolatae</taxon>
        <taxon>Phasmatidae</taxon>
        <taxon>Eurycanthinae</taxon>
        <taxon>Dryococelus</taxon>
    </lineage>
</organism>
<evidence type="ECO:0000313" key="2">
    <source>
        <dbReference type="EMBL" id="KAJ8877995.1"/>
    </source>
</evidence>
<comment type="caution">
    <text evidence="2">The sequence shown here is derived from an EMBL/GenBank/DDBJ whole genome shotgun (WGS) entry which is preliminary data.</text>
</comment>
<dbReference type="Proteomes" id="UP001159363">
    <property type="component" value="Chromosome 7"/>
</dbReference>
<evidence type="ECO:0000256" key="1">
    <source>
        <dbReference type="SAM" id="MobiDB-lite"/>
    </source>
</evidence>
<protein>
    <submittedName>
        <fullName evidence="2">Uncharacterized protein</fullName>
    </submittedName>
</protein>
<evidence type="ECO:0000313" key="3">
    <source>
        <dbReference type="Proteomes" id="UP001159363"/>
    </source>
</evidence>
<accession>A0ABQ9H118</accession>
<name>A0ABQ9H118_9NEOP</name>
<sequence length="283" mass="31406">MILTSKNPEWTQPGIEYGFAMMGGEQSNRSVPAAPNNAWKHEAKYRLSECVSEDIWTALNIEVLRADEAWSVAGMKGPGKRKIPEKTRRPTASSGAIPRMRKSGVTRPGIESGSPWWEASRLTAEPPWPHMPPNNVRSRNQRIVPQFSSHQAKMIETHTADEALLRCRLPRLLSSLTSTKLGSSPGRTSTVMDSTHSDLERSRCGTGAPLPAACPLWRRSSSSSTRERTRSPRSRDINFMAGSPPPPLHHRMTRPAGTPTFPDRPRDRGGGRIPRPPLTSRRV</sequence>